<dbReference type="Proteomes" id="UP000821865">
    <property type="component" value="Chromosome 7"/>
</dbReference>
<keyword evidence="2" id="KW-1185">Reference proteome</keyword>
<name>A0ACB8CHI1_DERSI</name>
<gene>
    <name evidence="1" type="ORF">HPB49_020750</name>
</gene>
<protein>
    <submittedName>
        <fullName evidence="1">Uncharacterized protein</fullName>
    </submittedName>
</protein>
<sequence>MSASSAIHSEPSSKAPNTVGEAVSAASATEACGDDAGDEQYCDPWDTDTATVALRLLRAEEQRNKSPTPTHVTPASGRAPSADKMARQRHIYKTASTCVSSSEFRTRAWTKWPRALSHSSLGCSSSGVQAPSTRCRRRARLRECQLHQGSSGGGNPPVPIPAIRDPGLAFMQASAAIDQSHPLPRSPISENSPAAPVGAVAVKRSIHADVRVLSSGFRDMGHRVVGVEFVEDITREYFRENDLEMEESVCPVINCKILQTPDKTIRIFICDIFDFKRECAGYMDIVWDRSGFTCVLQEDRPRYAALIKSLLADDFSYGLWAVTYDAPWYNPDMADDNHNASNDQPGASATDDCVRTTPAPQRDVAALSLRIYQYWPAYPKLWIAQVNSQFGIARVTS</sequence>
<accession>A0ACB8CHI1</accession>
<evidence type="ECO:0000313" key="2">
    <source>
        <dbReference type="Proteomes" id="UP000821865"/>
    </source>
</evidence>
<dbReference type="EMBL" id="CM023476">
    <property type="protein sequence ID" value="KAH7942117.1"/>
    <property type="molecule type" value="Genomic_DNA"/>
</dbReference>
<reference evidence="1" key="1">
    <citation type="submission" date="2020-05" db="EMBL/GenBank/DDBJ databases">
        <title>Large-scale comparative analyses of tick genomes elucidate their genetic diversity and vector capacities.</title>
        <authorList>
            <person name="Jia N."/>
            <person name="Wang J."/>
            <person name="Shi W."/>
            <person name="Du L."/>
            <person name="Sun Y."/>
            <person name="Zhan W."/>
            <person name="Jiang J."/>
            <person name="Wang Q."/>
            <person name="Zhang B."/>
            <person name="Ji P."/>
            <person name="Sakyi L.B."/>
            <person name="Cui X."/>
            <person name="Yuan T."/>
            <person name="Jiang B."/>
            <person name="Yang W."/>
            <person name="Lam T.T.-Y."/>
            <person name="Chang Q."/>
            <person name="Ding S."/>
            <person name="Wang X."/>
            <person name="Zhu J."/>
            <person name="Ruan X."/>
            <person name="Zhao L."/>
            <person name="Wei J."/>
            <person name="Que T."/>
            <person name="Du C."/>
            <person name="Cheng J."/>
            <person name="Dai P."/>
            <person name="Han X."/>
            <person name="Huang E."/>
            <person name="Gao Y."/>
            <person name="Liu J."/>
            <person name="Shao H."/>
            <person name="Ye R."/>
            <person name="Li L."/>
            <person name="Wei W."/>
            <person name="Wang X."/>
            <person name="Wang C."/>
            <person name="Yang T."/>
            <person name="Huo Q."/>
            <person name="Li W."/>
            <person name="Guo W."/>
            <person name="Chen H."/>
            <person name="Zhou L."/>
            <person name="Ni X."/>
            <person name="Tian J."/>
            <person name="Zhou Y."/>
            <person name="Sheng Y."/>
            <person name="Liu T."/>
            <person name="Pan Y."/>
            <person name="Xia L."/>
            <person name="Li J."/>
            <person name="Zhao F."/>
            <person name="Cao W."/>
        </authorList>
    </citation>
    <scope>NUCLEOTIDE SEQUENCE</scope>
    <source>
        <strain evidence="1">Dsil-2018</strain>
    </source>
</reference>
<proteinExistence type="predicted"/>
<evidence type="ECO:0000313" key="1">
    <source>
        <dbReference type="EMBL" id="KAH7942117.1"/>
    </source>
</evidence>
<comment type="caution">
    <text evidence="1">The sequence shown here is derived from an EMBL/GenBank/DDBJ whole genome shotgun (WGS) entry which is preliminary data.</text>
</comment>
<organism evidence="1 2">
    <name type="scientific">Dermacentor silvarum</name>
    <name type="common">Tick</name>
    <dbReference type="NCBI Taxonomy" id="543639"/>
    <lineage>
        <taxon>Eukaryota</taxon>
        <taxon>Metazoa</taxon>
        <taxon>Ecdysozoa</taxon>
        <taxon>Arthropoda</taxon>
        <taxon>Chelicerata</taxon>
        <taxon>Arachnida</taxon>
        <taxon>Acari</taxon>
        <taxon>Parasitiformes</taxon>
        <taxon>Ixodida</taxon>
        <taxon>Ixodoidea</taxon>
        <taxon>Ixodidae</taxon>
        <taxon>Rhipicephalinae</taxon>
        <taxon>Dermacentor</taxon>
    </lineage>
</organism>